<reference evidence="2 3" key="1">
    <citation type="submission" date="2023-03" db="EMBL/GenBank/DDBJ databases">
        <title>Strain YYF002 represents a novel species in the genus Winogradskyella isolated from seawater.</title>
        <authorList>
            <person name="Fu Z.-Y."/>
        </authorList>
    </citation>
    <scope>NUCLEOTIDE SEQUENCE [LARGE SCALE GENOMIC DNA]</scope>
    <source>
        <strain evidence="2 3">YYF002</strain>
    </source>
</reference>
<dbReference type="PANTHER" id="PTHR42834">
    <property type="entry name" value="ENDONUCLEASE/EXONUCLEASE/PHOSPHATASE FAMILY PROTEIN (AFU_ORTHOLOGUE AFUA_3G09210)"/>
    <property type="match status" value="1"/>
</dbReference>
<gene>
    <name evidence="2" type="ORF">P7122_15080</name>
</gene>
<feature type="domain" description="Endonuclease/exonuclease/phosphatase" evidence="1">
    <location>
        <begin position="5"/>
        <end position="326"/>
    </location>
</feature>
<keyword evidence="3" id="KW-1185">Reference proteome</keyword>
<protein>
    <recommendedName>
        <fullName evidence="1">Endonuclease/exonuclease/phosphatase domain-containing protein</fullName>
    </recommendedName>
</protein>
<dbReference type="RefSeq" id="WP_278006632.1">
    <property type="nucleotide sequence ID" value="NZ_JARSBN010000010.1"/>
</dbReference>
<dbReference type="Proteomes" id="UP001529085">
    <property type="component" value="Unassembled WGS sequence"/>
</dbReference>
<evidence type="ECO:0000313" key="3">
    <source>
        <dbReference type="Proteomes" id="UP001529085"/>
    </source>
</evidence>
<proteinExistence type="predicted"/>
<comment type="caution">
    <text evidence="2">The sequence shown here is derived from an EMBL/GenBank/DDBJ whole genome shotgun (WGS) entry which is preliminary data.</text>
</comment>
<dbReference type="Pfam" id="PF19580">
    <property type="entry name" value="Exo_endo_phos_3"/>
    <property type="match status" value="1"/>
</dbReference>
<dbReference type="EMBL" id="JARSBN010000010">
    <property type="protein sequence ID" value="MDG4717209.1"/>
    <property type="molecule type" value="Genomic_DNA"/>
</dbReference>
<dbReference type="InterPro" id="IPR005135">
    <property type="entry name" value="Endo/exonuclease/phosphatase"/>
</dbReference>
<dbReference type="SUPFAM" id="SSF56219">
    <property type="entry name" value="DNase I-like"/>
    <property type="match status" value="1"/>
</dbReference>
<dbReference type="Gene3D" id="3.60.10.10">
    <property type="entry name" value="Endonuclease/exonuclease/phosphatase"/>
    <property type="match status" value="1"/>
</dbReference>
<dbReference type="PANTHER" id="PTHR42834:SF1">
    <property type="entry name" value="ENDONUCLEASE_EXONUCLEASE_PHOSPHATASE FAMILY PROTEIN (AFU_ORTHOLOGUE AFUA_3G09210)"/>
    <property type="match status" value="1"/>
</dbReference>
<evidence type="ECO:0000259" key="1">
    <source>
        <dbReference type="Pfam" id="PF19580"/>
    </source>
</evidence>
<name>A0ABT6G5X1_9FLAO</name>
<accession>A0ABT6G5X1</accession>
<evidence type="ECO:0000313" key="2">
    <source>
        <dbReference type="EMBL" id="MDG4717209.1"/>
    </source>
</evidence>
<organism evidence="2 3">
    <name type="scientific">Winogradskyella marincola</name>
    <dbReference type="NCBI Taxonomy" id="3037795"/>
    <lineage>
        <taxon>Bacteria</taxon>
        <taxon>Pseudomonadati</taxon>
        <taxon>Bacteroidota</taxon>
        <taxon>Flavobacteriia</taxon>
        <taxon>Flavobacteriales</taxon>
        <taxon>Flavobacteriaceae</taxon>
        <taxon>Winogradskyella</taxon>
    </lineage>
</organism>
<sequence length="328" mass="37540">MDYHITFWNLENLFDIEHSPRRTEKLQRAIGSDVKGWGPTELNQKLEQLNRIIIQLNAGNGPDILGVCEVENAHVLHLLIQKMGVLNRNYALVHDDSDDKRGIDVAFIYDADVFTVEEENGEPKVYDHFVLRRTATRDILQVNFLTNHSQGQQRLVLIANHWPSRSGGQYESSGYRQIAGETLSYFHQRIREVHGDDTPVLAMGDFNDEPFNESLTRFALALRSRARVVRGRIPYFLNLMWPLMDYGTASFYFGNQPNMLDQFLANENMLKSNNPIKIIPDSVSIERFAEMIKPGAYGIPKHFGGMGKKILLDGYSDHYPISVKLKES</sequence>
<dbReference type="InterPro" id="IPR036691">
    <property type="entry name" value="Endo/exonu/phosph_ase_sf"/>
</dbReference>